<dbReference type="PRINTS" id="PR00625">
    <property type="entry name" value="JDOMAIN"/>
</dbReference>
<evidence type="ECO:0000256" key="5">
    <source>
        <dbReference type="SAM" id="MobiDB-lite"/>
    </source>
</evidence>
<dbReference type="Gene3D" id="1.10.287.110">
    <property type="entry name" value="DnaJ domain"/>
    <property type="match status" value="1"/>
</dbReference>
<dbReference type="InterPro" id="IPR022755">
    <property type="entry name" value="Znf_C2H2_jaz"/>
</dbReference>
<dbReference type="PROSITE" id="PS00028">
    <property type="entry name" value="ZINC_FINGER_C2H2_1"/>
    <property type="match status" value="1"/>
</dbReference>
<evidence type="ECO:0000259" key="7">
    <source>
        <dbReference type="PROSITE" id="PS50157"/>
    </source>
</evidence>
<dbReference type="PANTHER" id="PTHR44029">
    <property type="entry name" value="DNAJ HOMOLOG SUBFAMILY C MEMBER 21"/>
    <property type="match status" value="1"/>
</dbReference>
<dbReference type="SUPFAM" id="SSF46565">
    <property type="entry name" value="Chaperone J-domain"/>
    <property type="match status" value="1"/>
</dbReference>
<dbReference type="InterPro" id="IPR013087">
    <property type="entry name" value="Znf_C2H2_type"/>
</dbReference>
<dbReference type="InterPro" id="IPR001623">
    <property type="entry name" value="DnaJ_domain"/>
</dbReference>
<dbReference type="Proteomes" id="UP000800038">
    <property type="component" value="Unassembled WGS sequence"/>
</dbReference>
<dbReference type="Gene3D" id="3.30.160.60">
    <property type="entry name" value="Classic Zinc Finger"/>
    <property type="match status" value="1"/>
</dbReference>
<feature type="region of interest" description="Disordered" evidence="5">
    <location>
        <begin position="516"/>
        <end position="538"/>
    </location>
</feature>
<keyword evidence="1" id="KW-0479">Metal-binding</keyword>
<dbReference type="InterPro" id="IPR003604">
    <property type="entry name" value="Matrin/U1-like-C_Znf_C2H2"/>
</dbReference>
<evidence type="ECO:0000313" key="8">
    <source>
        <dbReference type="EMBL" id="KAF1946581.1"/>
    </source>
</evidence>
<dbReference type="Pfam" id="PF12171">
    <property type="entry name" value="zf-C2H2_jaz"/>
    <property type="match status" value="1"/>
</dbReference>
<dbReference type="OrthoDB" id="5894at2759"/>
<feature type="region of interest" description="Disordered" evidence="5">
    <location>
        <begin position="446"/>
        <end position="472"/>
    </location>
</feature>
<proteinExistence type="predicted"/>
<evidence type="ECO:0000313" key="9">
    <source>
        <dbReference type="Proteomes" id="UP000800038"/>
    </source>
</evidence>
<feature type="domain" description="J" evidence="6">
    <location>
        <begin position="23"/>
        <end position="89"/>
    </location>
</feature>
<dbReference type="InterPro" id="IPR054076">
    <property type="entry name" value="ZUO1-like_ZHD"/>
</dbReference>
<reference evidence="8" key="1">
    <citation type="journal article" date="2020" name="Stud. Mycol.">
        <title>101 Dothideomycetes genomes: a test case for predicting lifestyles and emergence of pathogens.</title>
        <authorList>
            <person name="Haridas S."/>
            <person name="Albert R."/>
            <person name="Binder M."/>
            <person name="Bloem J."/>
            <person name="Labutti K."/>
            <person name="Salamov A."/>
            <person name="Andreopoulos B."/>
            <person name="Baker S."/>
            <person name="Barry K."/>
            <person name="Bills G."/>
            <person name="Bluhm B."/>
            <person name="Cannon C."/>
            <person name="Castanera R."/>
            <person name="Culley D."/>
            <person name="Daum C."/>
            <person name="Ezra D."/>
            <person name="Gonzalez J."/>
            <person name="Henrissat B."/>
            <person name="Kuo A."/>
            <person name="Liang C."/>
            <person name="Lipzen A."/>
            <person name="Lutzoni F."/>
            <person name="Magnuson J."/>
            <person name="Mondo S."/>
            <person name="Nolan M."/>
            <person name="Ohm R."/>
            <person name="Pangilinan J."/>
            <person name="Park H.-J."/>
            <person name="Ramirez L."/>
            <person name="Alfaro M."/>
            <person name="Sun H."/>
            <person name="Tritt A."/>
            <person name="Yoshinaga Y."/>
            <person name="Zwiers L.-H."/>
            <person name="Turgeon B."/>
            <person name="Goodwin S."/>
            <person name="Spatafora J."/>
            <person name="Crous P."/>
            <person name="Grigoriev I."/>
        </authorList>
    </citation>
    <scope>NUCLEOTIDE SEQUENCE</scope>
    <source>
        <strain evidence="8">CBS 161.51</strain>
    </source>
</reference>
<dbReference type="Pfam" id="PF00226">
    <property type="entry name" value="DnaJ"/>
    <property type="match status" value="1"/>
</dbReference>
<organism evidence="8 9">
    <name type="scientific">Clathrospora elynae</name>
    <dbReference type="NCBI Taxonomy" id="706981"/>
    <lineage>
        <taxon>Eukaryota</taxon>
        <taxon>Fungi</taxon>
        <taxon>Dikarya</taxon>
        <taxon>Ascomycota</taxon>
        <taxon>Pezizomycotina</taxon>
        <taxon>Dothideomycetes</taxon>
        <taxon>Pleosporomycetidae</taxon>
        <taxon>Pleosporales</taxon>
        <taxon>Diademaceae</taxon>
        <taxon>Clathrospora</taxon>
    </lineage>
</organism>
<feature type="compositionally biased region" description="Polar residues" evidence="5">
    <location>
        <begin position="447"/>
        <end position="466"/>
    </location>
</feature>
<dbReference type="SMART" id="SM00355">
    <property type="entry name" value="ZnF_C2H2"/>
    <property type="match status" value="2"/>
</dbReference>
<name>A0A6A5T1S8_9PLEO</name>
<accession>A0A6A5T1S8</accession>
<gene>
    <name evidence="8" type="ORF">EJ02DRAFT_215144</name>
</gene>
<dbReference type="EMBL" id="ML976002">
    <property type="protein sequence ID" value="KAF1946581.1"/>
    <property type="molecule type" value="Genomic_DNA"/>
</dbReference>
<dbReference type="InterPro" id="IPR051964">
    <property type="entry name" value="Chaperone_stress_response"/>
</dbReference>
<dbReference type="SMART" id="SM00451">
    <property type="entry name" value="ZnF_U1"/>
    <property type="match status" value="1"/>
</dbReference>
<dbReference type="Pfam" id="PF21884">
    <property type="entry name" value="ZUO1-like_ZHD"/>
    <property type="match status" value="1"/>
</dbReference>
<protein>
    <submittedName>
        <fullName evidence="8">DnaJ-domain-containing protein</fullName>
    </submittedName>
</protein>
<feature type="domain" description="C2H2-type" evidence="7">
    <location>
        <begin position="311"/>
        <end position="340"/>
    </location>
</feature>
<dbReference type="SUPFAM" id="SSF57667">
    <property type="entry name" value="beta-beta-alpha zinc fingers"/>
    <property type="match status" value="1"/>
</dbReference>
<evidence type="ECO:0000256" key="2">
    <source>
        <dbReference type="ARBA" id="ARBA00022771"/>
    </source>
</evidence>
<dbReference type="InterPro" id="IPR036236">
    <property type="entry name" value="Znf_C2H2_sf"/>
</dbReference>
<dbReference type="PROSITE" id="PS50076">
    <property type="entry name" value="DNAJ_2"/>
    <property type="match status" value="1"/>
</dbReference>
<dbReference type="GO" id="GO:0008270">
    <property type="term" value="F:zinc ion binding"/>
    <property type="evidence" value="ECO:0007669"/>
    <property type="project" value="UniProtKB-KW"/>
</dbReference>
<dbReference type="InterPro" id="IPR018253">
    <property type="entry name" value="DnaJ_domain_CS"/>
</dbReference>
<dbReference type="CDD" id="cd06257">
    <property type="entry name" value="DnaJ"/>
    <property type="match status" value="1"/>
</dbReference>
<dbReference type="SMART" id="SM00271">
    <property type="entry name" value="DnaJ"/>
    <property type="match status" value="1"/>
</dbReference>
<dbReference type="GO" id="GO:0003676">
    <property type="term" value="F:nucleic acid binding"/>
    <property type="evidence" value="ECO:0007669"/>
    <property type="project" value="InterPro"/>
</dbReference>
<keyword evidence="9" id="KW-1185">Reference proteome</keyword>
<dbReference type="GO" id="GO:0005737">
    <property type="term" value="C:cytoplasm"/>
    <property type="evidence" value="ECO:0007669"/>
    <property type="project" value="TreeGrafter"/>
</dbReference>
<feature type="domain" description="C2H2-type" evidence="7">
    <location>
        <begin position="495"/>
        <end position="525"/>
    </location>
</feature>
<keyword evidence="3" id="KW-0862">Zinc</keyword>
<evidence type="ECO:0000256" key="4">
    <source>
        <dbReference type="PROSITE-ProRule" id="PRU00042"/>
    </source>
</evidence>
<sequence length="538" mass="60617">MGASQSAESGGKAPQGGVEVKKSYYALLDVERNATAEELKRAYRKKALELHPDRNYGDVERTTVLFKEVRSAYEVLSDDQERAWYDTHEGFILRGGPEGEAPEGYYQDNMRVTTAGDLTRMMAKFSRNVEFTDAPDGFFGFVRETFAQLAREEAHAAYYAGIRIPDYPSFGHKDDEYEGAVRAFYMAWNDFQTVKSYAWQEEFKLANAWNRQLRRDWDYWNTRGRQEGRKEFSDAVNTLIAFVRKRDPRYTPKTDEQKAKAQRDARKAQAARARAAHLAKLEQETVPSWATPCPATALEEESEEEVEEVHYECVACNKIFKSERQWEAHERSKKHQKAVESLKRKMQKDNVHLNLDEDAISSGVMTAADDELEAETTADDGVDLGNSVQDLADLKLDDSSSDEHEADPEAPVPEEIVSGPRAVLDYEDDEYPSSSDMEALLAGYAKTPTSVKPNDTAPTNFESEGSQEPRLGKAALKRAKRAAKKHEVDESAPKHKCAGCDVAFPAKNRLHQHLKDFPKHAALKTPGTSRAGKKGTKR</sequence>
<dbReference type="InterPro" id="IPR036869">
    <property type="entry name" value="J_dom_sf"/>
</dbReference>
<dbReference type="AlphaFoldDB" id="A0A6A5T1S8"/>
<dbReference type="PROSITE" id="PS50157">
    <property type="entry name" value="ZINC_FINGER_C2H2_2"/>
    <property type="match status" value="2"/>
</dbReference>
<dbReference type="PANTHER" id="PTHR44029:SF1">
    <property type="entry name" value="DNAJ HOMOLOG SUBFAMILY C MEMBER 21"/>
    <property type="match status" value="1"/>
</dbReference>
<dbReference type="PROSITE" id="PS00636">
    <property type="entry name" value="DNAJ_1"/>
    <property type="match status" value="1"/>
</dbReference>
<evidence type="ECO:0000256" key="3">
    <source>
        <dbReference type="ARBA" id="ARBA00022833"/>
    </source>
</evidence>
<keyword evidence="2 4" id="KW-0863">Zinc-finger</keyword>
<feature type="region of interest" description="Disordered" evidence="5">
    <location>
        <begin position="397"/>
        <end position="419"/>
    </location>
</feature>
<evidence type="ECO:0000256" key="1">
    <source>
        <dbReference type="ARBA" id="ARBA00022723"/>
    </source>
</evidence>
<evidence type="ECO:0000259" key="6">
    <source>
        <dbReference type="PROSITE" id="PS50076"/>
    </source>
</evidence>